<dbReference type="KEGG" id="samy:DB32_005342"/>
<reference evidence="2 3" key="1">
    <citation type="submission" date="2015-03" db="EMBL/GenBank/DDBJ databases">
        <title>Genome assembly of Sandaracinus amylolyticus DSM 53668.</title>
        <authorList>
            <person name="Sharma G."/>
            <person name="Subramanian S."/>
        </authorList>
    </citation>
    <scope>NUCLEOTIDE SEQUENCE [LARGE SCALE GENOMIC DNA]</scope>
    <source>
        <strain evidence="2 3">DSM 53668</strain>
    </source>
</reference>
<feature type="transmembrane region" description="Helical" evidence="1">
    <location>
        <begin position="23"/>
        <end position="42"/>
    </location>
</feature>
<keyword evidence="1" id="KW-0812">Transmembrane</keyword>
<dbReference type="AlphaFoldDB" id="A0A0F6W5R3"/>
<evidence type="ECO:0000313" key="2">
    <source>
        <dbReference type="EMBL" id="AKF08193.1"/>
    </source>
</evidence>
<evidence type="ECO:0000313" key="3">
    <source>
        <dbReference type="Proteomes" id="UP000034883"/>
    </source>
</evidence>
<dbReference type="RefSeq" id="WP_053235362.1">
    <property type="nucleotide sequence ID" value="NZ_CP011125.1"/>
</dbReference>
<keyword evidence="3" id="KW-1185">Reference proteome</keyword>
<accession>A0A0F6W5R3</accession>
<dbReference type="EMBL" id="CP011125">
    <property type="protein sequence ID" value="AKF08193.1"/>
    <property type="molecule type" value="Genomic_DNA"/>
</dbReference>
<organism evidence="2 3">
    <name type="scientific">Sandaracinus amylolyticus</name>
    <dbReference type="NCBI Taxonomy" id="927083"/>
    <lineage>
        <taxon>Bacteria</taxon>
        <taxon>Pseudomonadati</taxon>
        <taxon>Myxococcota</taxon>
        <taxon>Polyangia</taxon>
        <taxon>Polyangiales</taxon>
        <taxon>Sandaracinaceae</taxon>
        <taxon>Sandaracinus</taxon>
    </lineage>
</organism>
<gene>
    <name evidence="2" type="ORF">DB32_005342</name>
</gene>
<keyword evidence="1" id="KW-0472">Membrane</keyword>
<proteinExistence type="predicted"/>
<protein>
    <submittedName>
        <fullName evidence="2">Uncharacterized protein</fullName>
    </submittedName>
</protein>
<dbReference type="Proteomes" id="UP000034883">
    <property type="component" value="Chromosome"/>
</dbReference>
<keyword evidence="1" id="KW-1133">Transmembrane helix</keyword>
<name>A0A0F6W5R3_9BACT</name>
<sequence length="67" mass="7655">MDDTKKFEDRLAKYDQEWTGPKLHVLLIVTLAIAIAVIYTIASWRSGDFTWDPTAHDPGHEIEPSGW</sequence>
<evidence type="ECO:0000256" key="1">
    <source>
        <dbReference type="SAM" id="Phobius"/>
    </source>
</evidence>
<dbReference type="STRING" id="927083.DB32_005342"/>